<dbReference type="GO" id="GO:0005975">
    <property type="term" value="P:carbohydrate metabolic process"/>
    <property type="evidence" value="ECO:0007669"/>
    <property type="project" value="InterPro"/>
</dbReference>
<evidence type="ECO:0000256" key="2">
    <source>
        <dbReference type="ARBA" id="ARBA00004609"/>
    </source>
</evidence>
<keyword evidence="5" id="KW-0325">Glycoprotein</keyword>
<dbReference type="GO" id="GO:0005886">
    <property type="term" value="C:plasma membrane"/>
    <property type="evidence" value="ECO:0007669"/>
    <property type="project" value="UniProtKB-SubCell"/>
</dbReference>
<dbReference type="Pfam" id="PF00332">
    <property type="entry name" value="Glyco_hydro_17"/>
    <property type="match status" value="1"/>
</dbReference>
<evidence type="ECO:0000256" key="8">
    <source>
        <dbReference type="ARBA" id="ARBA00023295"/>
    </source>
</evidence>
<dbReference type="InterPro" id="IPR000490">
    <property type="entry name" value="Glyco_hydro_17"/>
</dbReference>
<evidence type="ECO:0000256" key="6">
    <source>
        <dbReference type="ARBA" id="ARBA00022729"/>
    </source>
</evidence>
<comment type="similarity">
    <text evidence="3 11">Belongs to the glycosyl hydrolase 17 family.</text>
</comment>
<keyword evidence="5" id="KW-0472">Membrane</keyword>
<name>A0A6N2KGF0_SALVM</name>
<dbReference type="Gene3D" id="3.20.20.80">
    <property type="entry name" value="Glycosidases"/>
    <property type="match status" value="1"/>
</dbReference>
<dbReference type="EC" id="3.2.1.39" evidence="4"/>
<reference evidence="13" key="1">
    <citation type="submission" date="2019-03" db="EMBL/GenBank/DDBJ databases">
        <authorList>
            <person name="Mank J."/>
            <person name="Almeida P."/>
        </authorList>
    </citation>
    <scope>NUCLEOTIDE SEQUENCE</scope>
    <source>
        <strain evidence="13">78183</strain>
    </source>
</reference>
<keyword evidence="8" id="KW-0326">Glycosidase</keyword>
<dbReference type="Pfam" id="PF07983">
    <property type="entry name" value="X8"/>
    <property type="match status" value="1"/>
</dbReference>
<evidence type="ECO:0000256" key="7">
    <source>
        <dbReference type="ARBA" id="ARBA00022801"/>
    </source>
</evidence>
<proteinExistence type="inferred from homology"/>
<dbReference type="InterPro" id="IPR044788">
    <property type="entry name" value="X8_dom_prot"/>
</dbReference>
<dbReference type="InterPro" id="IPR017853">
    <property type="entry name" value="GH"/>
</dbReference>
<dbReference type="SMART" id="SM00768">
    <property type="entry name" value="X8"/>
    <property type="match status" value="1"/>
</dbReference>
<sequence length="188" mass="20912">MGISRSKYYNSATFNRNVIKSSLQNRNRNPADPVGSYQHHLSLYNENQKPGPGTERHFGLFYPNGTKIYEVDFSGDTPLSGYKKPLPAPTNNEPYKGKIWCLVAKAVNKTAVGDALSYACSQGNKTCDAIQPGKECYKPESLFWHASYAFSSYWAQFKKSVGPALQRLATMTPKDPSFGHCKFPAVTL</sequence>
<keyword evidence="7" id="KW-0378">Hydrolase</keyword>
<accession>A0A6N2KGF0</accession>
<comment type="catalytic activity">
    <reaction evidence="1">
        <text>Hydrolysis of (1-&gt;3)-beta-D-glucosidic linkages in (1-&gt;3)-beta-D-glucans.</text>
        <dbReference type="EC" id="3.2.1.39"/>
    </reaction>
</comment>
<evidence type="ECO:0000256" key="3">
    <source>
        <dbReference type="ARBA" id="ARBA00008773"/>
    </source>
</evidence>
<evidence type="ECO:0000256" key="9">
    <source>
        <dbReference type="ARBA" id="ARBA00033335"/>
    </source>
</evidence>
<evidence type="ECO:0000256" key="5">
    <source>
        <dbReference type="ARBA" id="ARBA00022622"/>
    </source>
</evidence>
<dbReference type="PANTHER" id="PTHR31044">
    <property type="entry name" value="BETA-1,3 GLUCANASE"/>
    <property type="match status" value="1"/>
</dbReference>
<dbReference type="EMBL" id="CAADRP010000336">
    <property type="protein sequence ID" value="VFU27068.1"/>
    <property type="molecule type" value="Genomic_DNA"/>
</dbReference>
<comment type="subcellular location">
    <subcellularLocation>
        <location evidence="2">Cell membrane</location>
        <topology evidence="2">Lipid-anchor</topology>
        <topology evidence="2">GPI-anchor</topology>
    </subcellularLocation>
</comment>
<dbReference type="GO" id="GO:0098552">
    <property type="term" value="C:side of membrane"/>
    <property type="evidence" value="ECO:0007669"/>
    <property type="project" value="UniProtKB-KW"/>
</dbReference>
<dbReference type="AlphaFoldDB" id="A0A6N2KGF0"/>
<dbReference type="GO" id="GO:0042973">
    <property type="term" value="F:glucan endo-1,3-beta-D-glucosidase activity"/>
    <property type="evidence" value="ECO:0007669"/>
    <property type="project" value="UniProtKB-EC"/>
</dbReference>
<evidence type="ECO:0000259" key="12">
    <source>
        <dbReference type="SMART" id="SM00768"/>
    </source>
</evidence>
<feature type="domain" description="X8" evidence="12">
    <location>
        <begin position="99"/>
        <end position="183"/>
    </location>
</feature>
<evidence type="ECO:0000256" key="11">
    <source>
        <dbReference type="RuleBase" id="RU004335"/>
    </source>
</evidence>
<dbReference type="PANTHER" id="PTHR31044:SF135">
    <property type="entry name" value="X8 DOMAIN-CONTAINING PROTEIN"/>
    <property type="match status" value="1"/>
</dbReference>
<organism evidence="13">
    <name type="scientific">Salix viminalis</name>
    <name type="common">Common osier</name>
    <name type="synonym">Basket willow</name>
    <dbReference type="NCBI Taxonomy" id="40686"/>
    <lineage>
        <taxon>Eukaryota</taxon>
        <taxon>Viridiplantae</taxon>
        <taxon>Streptophyta</taxon>
        <taxon>Embryophyta</taxon>
        <taxon>Tracheophyta</taxon>
        <taxon>Spermatophyta</taxon>
        <taxon>Magnoliopsida</taxon>
        <taxon>eudicotyledons</taxon>
        <taxon>Gunneridae</taxon>
        <taxon>Pentapetalae</taxon>
        <taxon>rosids</taxon>
        <taxon>fabids</taxon>
        <taxon>Malpighiales</taxon>
        <taxon>Salicaceae</taxon>
        <taxon>Saliceae</taxon>
        <taxon>Salix</taxon>
    </lineage>
</organism>
<evidence type="ECO:0000256" key="4">
    <source>
        <dbReference type="ARBA" id="ARBA00012780"/>
    </source>
</evidence>
<dbReference type="Gene3D" id="1.20.58.1040">
    <property type="match status" value="1"/>
</dbReference>
<evidence type="ECO:0000313" key="13">
    <source>
        <dbReference type="EMBL" id="VFU27068.1"/>
    </source>
</evidence>
<gene>
    <name evidence="13" type="ORF">SVIM_LOCUS78518</name>
</gene>
<dbReference type="SUPFAM" id="SSF51445">
    <property type="entry name" value="(Trans)glycosidases"/>
    <property type="match status" value="1"/>
</dbReference>
<dbReference type="InterPro" id="IPR012946">
    <property type="entry name" value="X8"/>
</dbReference>
<keyword evidence="5" id="KW-0449">Lipoprotein</keyword>
<keyword evidence="5" id="KW-0336">GPI-anchor</keyword>
<evidence type="ECO:0000256" key="10">
    <source>
        <dbReference type="ARBA" id="ARBA00033417"/>
    </source>
</evidence>
<keyword evidence="6" id="KW-0732">Signal</keyword>
<evidence type="ECO:0000256" key="1">
    <source>
        <dbReference type="ARBA" id="ARBA00000382"/>
    </source>
</evidence>
<dbReference type="GO" id="GO:0009506">
    <property type="term" value="C:plasmodesma"/>
    <property type="evidence" value="ECO:0007669"/>
    <property type="project" value="UniProtKB-ARBA"/>
</dbReference>
<protein>
    <recommendedName>
        <fullName evidence="4">glucan endo-1,3-beta-D-glucosidase</fullName>
        <ecNumber evidence="4">3.2.1.39</ecNumber>
    </recommendedName>
    <alternativeName>
        <fullName evidence="9">(1-&gt;3)-beta-glucan endohydrolase</fullName>
    </alternativeName>
    <alternativeName>
        <fullName evidence="10">Beta-1,3-endoglucanase</fullName>
    </alternativeName>
</protein>